<sequence length="93" mass="10172">MRVCLRFSIDVSPLMFQVLRFMWLSTISLLVTGVSRGALKGGPKLRLATWRIPASRIEPVTCMSKKLNRWAIIALGGAPLEEGGPGPYGHVPP</sequence>
<gene>
    <name evidence="1" type="ORF">NDU88_004426</name>
</gene>
<proteinExistence type="predicted"/>
<evidence type="ECO:0000313" key="2">
    <source>
        <dbReference type="Proteomes" id="UP001066276"/>
    </source>
</evidence>
<accession>A0AAV7TSI7</accession>
<organism evidence="1 2">
    <name type="scientific">Pleurodeles waltl</name>
    <name type="common">Iberian ribbed newt</name>
    <dbReference type="NCBI Taxonomy" id="8319"/>
    <lineage>
        <taxon>Eukaryota</taxon>
        <taxon>Metazoa</taxon>
        <taxon>Chordata</taxon>
        <taxon>Craniata</taxon>
        <taxon>Vertebrata</taxon>
        <taxon>Euteleostomi</taxon>
        <taxon>Amphibia</taxon>
        <taxon>Batrachia</taxon>
        <taxon>Caudata</taxon>
        <taxon>Salamandroidea</taxon>
        <taxon>Salamandridae</taxon>
        <taxon>Pleurodelinae</taxon>
        <taxon>Pleurodeles</taxon>
    </lineage>
</organism>
<name>A0AAV7TSI7_PLEWA</name>
<evidence type="ECO:0000313" key="1">
    <source>
        <dbReference type="EMBL" id="KAJ1179190.1"/>
    </source>
</evidence>
<evidence type="ECO:0008006" key="3">
    <source>
        <dbReference type="Google" id="ProtNLM"/>
    </source>
</evidence>
<dbReference type="AlphaFoldDB" id="A0AAV7TSI7"/>
<dbReference type="Proteomes" id="UP001066276">
    <property type="component" value="Chromosome 3_2"/>
</dbReference>
<reference evidence="1" key="1">
    <citation type="journal article" date="2022" name="bioRxiv">
        <title>Sequencing and chromosome-scale assembly of the giantPleurodeles waltlgenome.</title>
        <authorList>
            <person name="Brown T."/>
            <person name="Elewa A."/>
            <person name="Iarovenko S."/>
            <person name="Subramanian E."/>
            <person name="Araus A.J."/>
            <person name="Petzold A."/>
            <person name="Susuki M."/>
            <person name="Suzuki K.-i.T."/>
            <person name="Hayashi T."/>
            <person name="Toyoda A."/>
            <person name="Oliveira C."/>
            <person name="Osipova E."/>
            <person name="Leigh N.D."/>
            <person name="Simon A."/>
            <person name="Yun M.H."/>
        </authorList>
    </citation>
    <scope>NUCLEOTIDE SEQUENCE</scope>
    <source>
        <strain evidence="1">20211129_DDA</strain>
        <tissue evidence="1">Liver</tissue>
    </source>
</reference>
<dbReference type="EMBL" id="JANPWB010000006">
    <property type="protein sequence ID" value="KAJ1179190.1"/>
    <property type="molecule type" value="Genomic_DNA"/>
</dbReference>
<keyword evidence="2" id="KW-1185">Reference proteome</keyword>
<comment type="caution">
    <text evidence="1">The sequence shown here is derived from an EMBL/GenBank/DDBJ whole genome shotgun (WGS) entry which is preliminary data.</text>
</comment>
<protein>
    <recommendedName>
        <fullName evidence="3">Secreted protein</fullName>
    </recommendedName>
</protein>